<dbReference type="PANTHER" id="PTHR43872:SF1">
    <property type="entry name" value="MONOOXYGENASE, PUTATIVE (AFU_ORTHOLOGUE AFUA_8G02570)-RELATED"/>
    <property type="match status" value="1"/>
</dbReference>
<keyword evidence="6 7" id="KW-0503">Monooxygenase</keyword>
<dbReference type="AlphaFoldDB" id="A0A1Y5PAS7"/>
<dbReference type="GO" id="GO:0004499">
    <property type="term" value="F:N,N-dimethylaniline monooxygenase activity"/>
    <property type="evidence" value="ECO:0007669"/>
    <property type="project" value="InterPro"/>
</dbReference>
<gene>
    <name evidence="7" type="primary">ethA</name>
    <name evidence="7" type="ORF">MHPYR_270018</name>
</gene>
<keyword evidence="4" id="KW-0274">FAD</keyword>
<reference evidence="7" key="1">
    <citation type="submission" date="2016-03" db="EMBL/GenBank/DDBJ databases">
        <authorList>
            <person name="Ploux O."/>
        </authorList>
    </citation>
    <scope>NUCLEOTIDE SEQUENCE</scope>
    <source>
        <strain evidence="7">UC10</strain>
    </source>
</reference>
<dbReference type="Pfam" id="PF13450">
    <property type="entry name" value="NAD_binding_8"/>
    <property type="match status" value="1"/>
</dbReference>
<dbReference type="Gene3D" id="3.50.50.60">
    <property type="entry name" value="FAD/NAD(P)-binding domain"/>
    <property type="match status" value="3"/>
</dbReference>
<dbReference type="EMBL" id="FLQS01000020">
    <property type="protein sequence ID" value="SBS75747.1"/>
    <property type="molecule type" value="Genomic_DNA"/>
</dbReference>
<dbReference type="Pfam" id="PF00743">
    <property type="entry name" value="FMO-like"/>
    <property type="match status" value="1"/>
</dbReference>
<evidence type="ECO:0000256" key="3">
    <source>
        <dbReference type="ARBA" id="ARBA00022630"/>
    </source>
</evidence>
<protein>
    <submittedName>
        <fullName evidence="7">FAD-containing monooxygenase EthA</fullName>
        <ecNumber evidence="7">1.14.13.-</ecNumber>
    </submittedName>
</protein>
<evidence type="ECO:0000256" key="2">
    <source>
        <dbReference type="ARBA" id="ARBA00010139"/>
    </source>
</evidence>
<accession>A0A1Y5PAS7</accession>
<dbReference type="EC" id="1.14.13.-" evidence="7"/>
<sequence>MTATPDTEPVPTEQDAGSYDVVIIGAGFSGLGAAYRITERNPGVRYVVLERRDRIGGTWDLFRYPGVRSDSSIFSLSWPWEPWTRKEGVADGDHIREYMEDTARKRGILPHIHFGTHVQSADWDSATDTWTVHTKDGATGALTTYRGRFAFFGSGYYNYDEGYTPDFPGLETFKGARVHPQFWPEDLDYAGKKVIVIGSGATAVSLIPALAQKAAKVTMLQRSPTYLLAGSRVNPLIELVRKFTPRKVSHAFARYFAVAFESMVWFLARTAPGLARNIIRGQNIRELPEGYPVDVHFNPNYNVWDQRLCLVADGDLFEAISSGRAEVVTDHIDHFDETGITLKSGQHLDADIIVTATGLQLHALGGVRITLDGNEIKPQERFSYKAFMLEDVPNLIWCIGYTNASWTLRADMTARSAAKLIAHMRSHGYTHAFPHLGGEPLAEKPAWDIQASYVLRNLHALPKSGLKRPWVVRQNYLADAFDHHFIDKVDENMTFGRVASPARVAG</sequence>
<dbReference type="PRINTS" id="PR00411">
    <property type="entry name" value="PNDRDTASEI"/>
</dbReference>
<name>A0A1Y5PAS7_9MYCO</name>
<organism evidence="7">
    <name type="scientific">uncultured Mycobacterium sp</name>
    <dbReference type="NCBI Taxonomy" id="171292"/>
    <lineage>
        <taxon>Bacteria</taxon>
        <taxon>Bacillati</taxon>
        <taxon>Actinomycetota</taxon>
        <taxon>Actinomycetes</taxon>
        <taxon>Mycobacteriales</taxon>
        <taxon>Mycobacteriaceae</taxon>
        <taxon>Mycobacterium</taxon>
        <taxon>environmental samples</taxon>
    </lineage>
</organism>
<evidence type="ECO:0000256" key="4">
    <source>
        <dbReference type="ARBA" id="ARBA00022827"/>
    </source>
</evidence>
<dbReference type="PRINTS" id="PR00368">
    <property type="entry name" value="FADPNR"/>
</dbReference>
<keyword evidence="5 7" id="KW-0560">Oxidoreductase</keyword>
<dbReference type="PANTHER" id="PTHR43872">
    <property type="entry name" value="MONOOXYGENASE, PUTATIVE (AFU_ORTHOLOGUE AFUA_8G02570)-RELATED"/>
    <property type="match status" value="1"/>
</dbReference>
<dbReference type="GO" id="GO:0050661">
    <property type="term" value="F:NADP binding"/>
    <property type="evidence" value="ECO:0007669"/>
    <property type="project" value="InterPro"/>
</dbReference>
<dbReference type="InterPro" id="IPR020946">
    <property type="entry name" value="Flavin_mOase-like"/>
</dbReference>
<dbReference type="InterPro" id="IPR036188">
    <property type="entry name" value="FAD/NAD-bd_sf"/>
</dbReference>
<comment type="similarity">
    <text evidence="2">Belongs to the FAD-binding monooxygenase family.</text>
</comment>
<proteinExistence type="inferred from homology"/>
<dbReference type="SUPFAM" id="SSF51905">
    <property type="entry name" value="FAD/NAD(P)-binding domain"/>
    <property type="match status" value="1"/>
</dbReference>
<comment type="cofactor">
    <cofactor evidence="1">
        <name>FAD</name>
        <dbReference type="ChEBI" id="CHEBI:57692"/>
    </cofactor>
</comment>
<evidence type="ECO:0000256" key="5">
    <source>
        <dbReference type="ARBA" id="ARBA00023002"/>
    </source>
</evidence>
<evidence type="ECO:0000313" key="7">
    <source>
        <dbReference type="EMBL" id="SBS75747.1"/>
    </source>
</evidence>
<keyword evidence="3" id="KW-0285">Flavoprotein</keyword>
<dbReference type="GO" id="GO:0050660">
    <property type="term" value="F:flavin adenine dinucleotide binding"/>
    <property type="evidence" value="ECO:0007669"/>
    <property type="project" value="InterPro"/>
</dbReference>
<dbReference type="InterPro" id="IPR051820">
    <property type="entry name" value="FAD-binding_MO"/>
</dbReference>
<evidence type="ECO:0000256" key="6">
    <source>
        <dbReference type="ARBA" id="ARBA00023033"/>
    </source>
</evidence>
<evidence type="ECO:0000256" key="1">
    <source>
        <dbReference type="ARBA" id="ARBA00001974"/>
    </source>
</evidence>